<evidence type="ECO:0000313" key="2">
    <source>
        <dbReference type="Proteomes" id="UP000183832"/>
    </source>
</evidence>
<reference evidence="1 2" key="1">
    <citation type="submission" date="2015-04" db="EMBL/GenBank/DDBJ databases">
        <authorList>
            <person name="Syromyatnikov M.Y."/>
            <person name="Popov V.N."/>
        </authorList>
    </citation>
    <scope>NUCLEOTIDE SEQUENCE [LARGE SCALE GENOMIC DNA]</scope>
</reference>
<keyword evidence="2" id="KW-1185">Reference proteome</keyword>
<gene>
    <name evidence="1" type="ORF">CLUMA_CG012520</name>
</gene>
<protein>
    <submittedName>
        <fullName evidence="1">CLUMA_CG012520, isoform A</fullName>
    </submittedName>
</protein>
<sequence length="69" mass="8102">MTWKKIPLRNDSLMFRFKATPTPNWIINFNFFLSNDESDGIMHPGKVSRVGKISDPKQMTYEHKECGNR</sequence>
<dbReference type="EMBL" id="CVRI01000049">
    <property type="protein sequence ID" value="CRK99151.1"/>
    <property type="molecule type" value="Genomic_DNA"/>
</dbReference>
<accession>A0A1J1IFW0</accession>
<evidence type="ECO:0000313" key="1">
    <source>
        <dbReference type="EMBL" id="CRK99151.1"/>
    </source>
</evidence>
<name>A0A1J1IFW0_9DIPT</name>
<dbReference type="Proteomes" id="UP000183832">
    <property type="component" value="Unassembled WGS sequence"/>
</dbReference>
<proteinExistence type="predicted"/>
<dbReference type="AlphaFoldDB" id="A0A1J1IFW0"/>
<organism evidence="1 2">
    <name type="scientific">Clunio marinus</name>
    <dbReference type="NCBI Taxonomy" id="568069"/>
    <lineage>
        <taxon>Eukaryota</taxon>
        <taxon>Metazoa</taxon>
        <taxon>Ecdysozoa</taxon>
        <taxon>Arthropoda</taxon>
        <taxon>Hexapoda</taxon>
        <taxon>Insecta</taxon>
        <taxon>Pterygota</taxon>
        <taxon>Neoptera</taxon>
        <taxon>Endopterygota</taxon>
        <taxon>Diptera</taxon>
        <taxon>Nematocera</taxon>
        <taxon>Chironomoidea</taxon>
        <taxon>Chironomidae</taxon>
        <taxon>Clunio</taxon>
    </lineage>
</organism>